<dbReference type="Proteomes" id="UP000027195">
    <property type="component" value="Unassembled WGS sequence"/>
</dbReference>
<evidence type="ECO:0000313" key="2">
    <source>
        <dbReference type="Proteomes" id="UP000027195"/>
    </source>
</evidence>
<dbReference type="AlphaFoldDB" id="A0A067LSE0"/>
<reference evidence="2" key="1">
    <citation type="journal article" date="2014" name="Proc. Natl. Acad. Sci. U.S.A.">
        <title>Extensive sampling of basidiomycete genomes demonstrates inadequacy of the white-rot/brown-rot paradigm for wood decay fungi.</title>
        <authorList>
            <person name="Riley R."/>
            <person name="Salamov A.A."/>
            <person name="Brown D.W."/>
            <person name="Nagy L.G."/>
            <person name="Floudas D."/>
            <person name="Held B.W."/>
            <person name="Levasseur A."/>
            <person name="Lombard V."/>
            <person name="Morin E."/>
            <person name="Otillar R."/>
            <person name="Lindquist E.A."/>
            <person name="Sun H."/>
            <person name="LaButti K.M."/>
            <person name="Schmutz J."/>
            <person name="Jabbour D."/>
            <person name="Luo H."/>
            <person name="Baker S.E."/>
            <person name="Pisabarro A.G."/>
            <person name="Walton J.D."/>
            <person name="Blanchette R.A."/>
            <person name="Henrissat B."/>
            <person name="Martin F."/>
            <person name="Cullen D."/>
            <person name="Hibbett D.S."/>
            <person name="Grigoriev I.V."/>
        </authorList>
    </citation>
    <scope>NUCLEOTIDE SEQUENCE [LARGE SCALE GENOMIC DNA]</scope>
    <source>
        <strain evidence="2">FD-172 SS1</strain>
    </source>
</reference>
<proteinExistence type="predicted"/>
<accession>A0A067LSE0</accession>
<protein>
    <submittedName>
        <fullName evidence="1">Uncharacterized protein</fullName>
    </submittedName>
</protein>
<dbReference type="EMBL" id="KL198151">
    <property type="protein sequence ID" value="KDQ06168.1"/>
    <property type="molecule type" value="Genomic_DNA"/>
</dbReference>
<gene>
    <name evidence="1" type="ORF">BOTBODRAFT_181837</name>
</gene>
<dbReference type="InParanoid" id="A0A067LSE0"/>
<sequence>MDNAPNLEPPAAAYENDAFVREAGMVPGNVTGLTEQDLALCVPNDGADGIDADSDMQDPAENEHLVAASQCIFGHNMRRAIQAELEKFRQLIEQTKPILGISGAPRASSSVFSLRDLEQRVDWYLIQLNSYPPATDRSLRARKQFPRDKSRAHNQVVHDLLLSVYPAFNKYAESLLAAVISLVEHAIIDVFHEDYQAHERCDVFARMHGPAAQARLAVWAVLHWDTPLTPRPLRQSDDEHRRRFMMEERLVAQYAEARVYAFCPDRIKVDQAVKGIIGIGNRDVVPGDLILFHPTEDPYRAEMRVLARAVAHWTAVVEWLMSVIPDVMHEFILKFGQSLLMDG</sequence>
<evidence type="ECO:0000313" key="1">
    <source>
        <dbReference type="EMBL" id="KDQ06168.1"/>
    </source>
</evidence>
<organism evidence="1 2">
    <name type="scientific">Botryobasidium botryosum (strain FD-172 SS1)</name>
    <dbReference type="NCBI Taxonomy" id="930990"/>
    <lineage>
        <taxon>Eukaryota</taxon>
        <taxon>Fungi</taxon>
        <taxon>Dikarya</taxon>
        <taxon>Basidiomycota</taxon>
        <taxon>Agaricomycotina</taxon>
        <taxon>Agaricomycetes</taxon>
        <taxon>Cantharellales</taxon>
        <taxon>Botryobasidiaceae</taxon>
        <taxon>Botryobasidium</taxon>
    </lineage>
</organism>
<name>A0A067LSE0_BOTB1</name>
<dbReference type="HOGENOM" id="CLU_808898_0_0_1"/>
<keyword evidence="2" id="KW-1185">Reference proteome</keyword>